<protein>
    <submittedName>
        <fullName evidence="2">Uncharacterized protein</fullName>
    </submittedName>
</protein>
<evidence type="ECO:0000313" key="3">
    <source>
        <dbReference type="Proteomes" id="UP000187651"/>
    </source>
</evidence>
<keyword evidence="1" id="KW-0812">Transmembrane</keyword>
<reference evidence="3" key="1">
    <citation type="submission" date="2016-10" db="EMBL/GenBank/DDBJ databases">
        <authorList>
            <person name="Varghese N."/>
            <person name="Submissions S."/>
        </authorList>
    </citation>
    <scope>NUCLEOTIDE SEQUENCE [LARGE SCALE GENOMIC DNA]</scope>
    <source>
        <strain evidence="3">M83</strain>
    </source>
</reference>
<gene>
    <name evidence="2" type="ORF">SAMN05216544_1080</name>
</gene>
<proteinExistence type="predicted"/>
<accession>A0A1G9VU05</accession>
<keyword evidence="1" id="KW-1133">Transmembrane helix</keyword>
<organism evidence="2 3">
    <name type="scientific">Lachnospira pectinoschiza</name>
    <dbReference type="NCBI Taxonomy" id="28052"/>
    <lineage>
        <taxon>Bacteria</taxon>
        <taxon>Bacillati</taxon>
        <taxon>Bacillota</taxon>
        <taxon>Clostridia</taxon>
        <taxon>Lachnospirales</taxon>
        <taxon>Lachnospiraceae</taxon>
        <taxon>Lachnospira</taxon>
    </lineage>
</organism>
<dbReference type="EMBL" id="FNHZ01000002">
    <property type="protein sequence ID" value="SDM75739.1"/>
    <property type="molecule type" value="Genomic_DNA"/>
</dbReference>
<dbReference type="Proteomes" id="UP000187651">
    <property type="component" value="Unassembled WGS sequence"/>
</dbReference>
<name>A0A1G9VU05_9FIRM</name>
<sequence length="264" mass="30955">MKEFINEVSFKDWVNIILTALGILLPFIISYFNRLFKSRLEDILDDNKNEKSSIFFDYVYIVIAKYVCASCLKEFNNFILLICFGILYLYVYIIVLLESIKGFKLENINVIKNIRNHLDGYLFGCLATMVSFFVFCSISYNYMDDVIVLSMIIIITSFVDYLVFYNFFVLIPKENSDIRIKYKGDELHIYKKLNNGYLLCGKEKYIKDASNIIPINIKDILENNEEYKIYYLKNDKMEYKNNHQPCGTSKEAEIGEVASDEESV</sequence>
<keyword evidence="1" id="KW-0472">Membrane</keyword>
<feature type="transmembrane region" description="Helical" evidence="1">
    <location>
        <begin position="13"/>
        <end position="33"/>
    </location>
</feature>
<dbReference type="RefSeq" id="WP_074521267.1">
    <property type="nucleotide sequence ID" value="NZ_FNHZ01000002.1"/>
</dbReference>
<feature type="transmembrane region" description="Helical" evidence="1">
    <location>
        <begin position="146"/>
        <end position="171"/>
    </location>
</feature>
<keyword evidence="3" id="KW-1185">Reference proteome</keyword>
<dbReference type="AlphaFoldDB" id="A0A1G9VU05"/>
<evidence type="ECO:0000313" key="2">
    <source>
        <dbReference type="EMBL" id="SDM75739.1"/>
    </source>
</evidence>
<feature type="transmembrane region" description="Helical" evidence="1">
    <location>
        <begin position="78"/>
        <end position="97"/>
    </location>
</feature>
<evidence type="ECO:0000256" key="1">
    <source>
        <dbReference type="SAM" id="Phobius"/>
    </source>
</evidence>
<feature type="transmembrane region" description="Helical" evidence="1">
    <location>
        <begin position="118"/>
        <end position="140"/>
    </location>
</feature>